<reference evidence="4 5" key="1">
    <citation type="submission" date="2019-03" db="EMBL/GenBank/DDBJ databases">
        <title>Paraburkholderia sp. 7MH5, isolated from subtropical forest soil.</title>
        <authorList>
            <person name="Gao Z.-H."/>
            <person name="Qiu L.-H."/>
        </authorList>
    </citation>
    <scope>NUCLEOTIDE SEQUENCE [LARGE SCALE GENOMIC DNA]</scope>
    <source>
        <strain evidence="4 5">7MH5</strain>
    </source>
</reference>
<evidence type="ECO:0000313" key="5">
    <source>
        <dbReference type="Proteomes" id="UP000295727"/>
    </source>
</evidence>
<dbReference type="AlphaFoldDB" id="A0A4P7D2T2"/>
<feature type="transmembrane region" description="Helical" evidence="1">
    <location>
        <begin position="22"/>
        <end position="44"/>
    </location>
</feature>
<dbReference type="Pfam" id="PF04173">
    <property type="entry name" value="DoxD"/>
    <property type="match status" value="1"/>
</dbReference>
<evidence type="ECO:0000259" key="3">
    <source>
        <dbReference type="Pfam" id="PF07680"/>
    </source>
</evidence>
<dbReference type="OrthoDB" id="9790967at2"/>
<feature type="transmembrane region" description="Helical" evidence="1">
    <location>
        <begin position="120"/>
        <end position="140"/>
    </location>
</feature>
<proteinExistence type="predicted"/>
<dbReference type="InterPro" id="IPR051907">
    <property type="entry name" value="DoxX-like_oxidoreductase"/>
</dbReference>
<dbReference type="PANTHER" id="PTHR33452">
    <property type="entry name" value="OXIDOREDUCTASE CATD-RELATED"/>
    <property type="match status" value="1"/>
</dbReference>
<evidence type="ECO:0000313" key="4">
    <source>
        <dbReference type="EMBL" id="QBR01005.1"/>
    </source>
</evidence>
<organism evidence="4 5">
    <name type="scientific">Paraburkholderia pallida</name>
    <dbReference type="NCBI Taxonomy" id="2547399"/>
    <lineage>
        <taxon>Bacteria</taxon>
        <taxon>Pseudomonadati</taxon>
        <taxon>Pseudomonadota</taxon>
        <taxon>Betaproteobacteria</taxon>
        <taxon>Burkholderiales</taxon>
        <taxon>Burkholderiaceae</taxon>
        <taxon>Paraburkholderia</taxon>
    </lineage>
</organism>
<dbReference type="PIRSF" id="PIRSF037390">
    <property type="entry name" value="Thiosulph_Quin_oxidored_DoxA-D"/>
    <property type="match status" value="1"/>
</dbReference>
<keyword evidence="1" id="KW-0472">Membrane</keyword>
<gene>
    <name evidence="4" type="ORF">E1956_27575</name>
</gene>
<keyword evidence="1" id="KW-1133">Transmembrane helix</keyword>
<feature type="transmembrane region" description="Helical" evidence="1">
    <location>
        <begin position="146"/>
        <end position="169"/>
    </location>
</feature>
<sequence length="374" mass="39879">MNTITMQPIEHERAASVWDQRAWRIAAISLAPVRIIQGFIYWGGGSRRFIYAPSKLDPHAGHWMANKFQTAMPGALLGMGHVISFLLHHFYALYAGVILFSAAELIVGLLLILGLFTRAAALASMGFSVLLMLMFGWQGATCIDEWTMASCNLAMGATLLLAGGGAWSLDNVLLRRKPQRATNPGFRWASGCAALPLSDTAFRKLALAVLSFTIVFVVGTYSYFRGSVLSPFHSGPVSPTVHHLTLTDAALLPNAGVRFHIALDAGTPEAPVHVVRAALLDALGSPVAQWDAATLSMMPKSAFENDYAYNRFGPGSFGWRAAMGAESTITLPAPTSAAAPLARAKTLQVTDVDGRSFSAPLQNAAAPATTSGLH</sequence>
<evidence type="ECO:0000256" key="1">
    <source>
        <dbReference type="SAM" id="Phobius"/>
    </source>
</evidence>
<accession>A0A4P7D2T2</accession>
<dbReference type="EMBL" id="CP038150">
    <property type="protein sequence ID" value="QBR01005.1"/>
    <property type="molecule type" value="Genomic_DNA"/>
</dbReference>
<dbReference type="Pfam" id="PF07680">
    <property type="entry name" value="DoxA"/>
    <property type="match status" value="1"/>
</dbReference>
<dbReference type="Proteomes" id="UP000295727">
    <property type="component" value="Chromosome 3"/>
</dbReference>
<dbReference type="RefSeq" id="WP_134755209.1">
    <property type="nucleotide sequence ID" value="NZ_CP038150.1"/>
</dbReference>
<dbReference type="KEGG" id="ppai:E1956_27575"/>
<feature type="transmembrane region" description="Helical" evidence="1">
    <location>
        <begin position="205"/>
        <end position="224"/>
    </location>
</feature>
<dbReference type="InterPro" id="IPR011636">
    <property type="entry name" value="DoxA"/>
</dbReference>
<keyword evidence="5" id="KW-1185">Reference proteome</keyword>
<keyword evidence="1" id="KW-0812">Transmembrane</keyword>
<feature type="domain" description="Thiosulphate:quinone oxidoreductase small subunit DoxA" evidence="3">
    <location>
        <begin position="224"/>
        <end position="356"/>
    </location>
</feature>
<protein>
    <submittedName>
        <fullName evidence="4">Quinol oxidase</fullName>
    </submittedName>
</protein>
<dbReference type="PANTHER" id="PTHR33452:SF1">
    <property type="entry name" value="INNER MEMBRANE PROTEIN YPHA-RELATED"/>
    <property type="match status" value="1"/>
</dbReference>
<dbReference type="InterPro" id="IPR017192">
    <property type="entry name" value="ThioSO4-Q_OxRdtase_DoxA/D"/>
</dbReference>
<evidence type="ECO:0000259" key="2">
    <source>
        <dbReference type="Pfam" id="PF04173"/>
    </source>
</evidence>
<dbReference type="InterPro" id="IPR007301">
    <property type="entry name" value="DoxD"/>
</dbReference>
<feature type="transmembrane region" description="Helical" evidence="1">
    <location>
        <begin position="93"/>
        <end position="113"/>
    </location>
</feature>
<name>A0A4P7D2T2_9BURK</name>
<feature type="domain" description="TQO small subunit DoxD" evidence="2">
    <location>
        <begin position="32"/>
        <end position="177"/>
    </location>
</feature>
<dbReference type="GO" id="GO:0005886">
    <property type="term" value="C:plasma membrane"/>
    <property type="evidence" value="ECO:0007669"/>
    <property type="project" value="TreeGrafter"/>
</dbReference>